<dbReference type="Pfam" id="PF07332">
    <property type="entry name" value="Phage_holin_3_6"/>
    <property type="match status" value="1"/>
</dbReference>
<evidence type="ECO:0008006" key="5">
    <source>
        <dbReference type="Google" id="ProtNLM"/>
    </source>
</evidence>
<dbReference type="GeneID" id="67388558"/>
<feature type="transmembrane region" description="Helical" evidence="2">
    <location>
        <begin position="76"/>
        <end position="101"/>
    </location>
</feature>
<dbReference type="HOGENOM" id="CLU_1767250_0_0_11"/>
<reference evidence="3 4" key="1">
    <citation type="journal article" date="2003" name="Genome Res.">
        <title>Tropheryma whipplei twist: a human pathogenic Actinobacteria with a reduced genome.</title>
        <authorList>
            <person name="Raoult D."/>
            <person name="Ogata H."/>
            <person name="Audic S."/>
            <person name="Robert C."/>
            <person name="Suhre K."/>
            <person name="Drancourt M."/>
            <person name="Claverie J.-M."/>
        </authorList>
    </citation>
    <scope>NUCLEOTIDE SEQUENCE [LARGE SCALE GENOMIC DNA]</scope>
    <source>
        <strain evidence="3 4">Twist</strain>
    </source>
</reference>
<dbReference type="AlphaFoldDB" id="Q83FG9"/>
<dbReference type="KEGG" id="twh:TWT_767"/>
<dbReference type="Proteomes" id="UP000002200">
    <property type="component" value="Chromosome"/>
</dbReference>
<dbReference type="EMBL" id="AE014184">
    <property type="protein sequence ID" value="AAO44864.1"/>
    <property type="molecule type" value="Genomic_DNA"/>
</dbReference>
<evidence type="ECO:0000256" key="1">
    <source>
        <dbReference type="SAM" id="MobiDB-lite"/>
    </source>
</evidence>
<protein>
    <recommendedName>
        <fullName evidence="5">Integral membrane protein</fullName>
    </recommendedName>
</protein>
<evidence type="ECO:0000313" key="4">
    <source>
        <dbReference type="Proteomes" id="UP000002200"/>
    </source>
</evidence>
<gene>
    <name evidence="3" type="ordered locus">TWT_767</name>
</gene>
<name>Q83FG9_TROWT</name>
<keyword evidence="4" id="KW-1185">Reference proteome</keyword>
<sequence length="147" mass="15830">MRRRRSLFALIGGLPLQVLELVKAEVLVVRAVLFHRLRLVLSSLFFLVAGFVLAGLTLQAFLAVAVLLLSLALPLWAAFLAVAVLLLILTSVSIALAMLLLSRARGPVPEQLQAEETIMGADQDGQPSHDAPGQRCNTGVRDSEPQV</sequence>
<dbReference type="InterPro" id="IPR009937">
    <property type="entry name" value="Phage_holin_3_6"/>
</dbReference>
<keyword evidence="2" id="KW-0472">Membrane</keyword>
<evidence type="ECO:0000313" key="3">
    <source>
        <dbReference type="EMBL" id="AAO44864.1"/>
    </source>
</evidence>
<keyword evidence="2" id="KW-1133">Transmembrane helix</keyword>
<dbReference type="RefSeq" id="WP_011096716.1">
    <property type="nucleotide sequence ID" value="NC_004572.3"/>
</dbReference>
<dbReference type="STRING" id="203267.TWT_767"/>
<organism evidence="3 4">
    <name type="scientific">Tropheryma whipplei (strain Twist)</name>
    <name type="common">Whipple's bacillus</name>
    <dbReference type="NCBI Taxonomy" id="203267"/>
    <lineage>
        <taxon>Bacteria</taxon>
        <taxon>Bacillati</taxon>
        <taxon>Actinomycetota</taxon>
        <taxon>Actinomycetes</taxon>
        <taxon>Micrococcales</taxon>
        <taxon>Tropherymataceae</taxon>
        <taxon>Tropheryma</taxon>
    </lineage>
</organism>
<keyword evidence="2" id="KW-0812">Transmembrane</keyword>
<accession>Q83FG9</accession>
<feature type="region of interest" description="Disordered" evidence="1">
    <location>
        <begin position="120"/>
        <end position="147"/>
    </location>
</feature>
<evidence type="ECO:0000256" key="2">
    <source>
        <dbReference type="SAM" id="Phobius"/>
    </source>
</evidence>
<feature type="transmembrane region" description="Helical" evidence="2">
    <location>
        <begin position="40"/>
        <end position="69"/>
    </location>
</feature>
<proteinExistence type="predicted"/>